<name>A0A8S1Q520_9CILI</name>
<dbReference type="EMBL" id="CAJJDN010000096">
    <property type="protein sequence ID" value="CAD8110766.1"/>
    <property type="molecule type" value="Genomic_DNA"/>
</dbReference>
<accession>A0A8S1Q520</accession>
<keyword evidence="2" id="KW-1185">Reference proteome</keyword>
<comment type="caution">
    <text evidence="1">The sequence shown here is derived from an EMBL/GenBank/DDBJ whole genome shotgun (WGS) entry which is preliminary data.</text>
</comment>
<proteinExistence type="predicted"/>
<sequence length="214" mass="25969">MNIQINKTLEINDNDIYENDYKQKKIKKRMLKMKNYFIFQRNLAFFFNFVVQEIIKLQTKIKLANAKYYRLIYVITKNQMIYLEIIVKKLKSKDQDNFKKQKWEKFLESQEYQKLIQQIQMDEKNSFDFFNQISKNCNIVQQEELMNGRVKSETLSLIENFQSIQNNIFEANDTFLKLYRDIIEENLKLIKNLNSKEIEIKFATSLSINMFKSL</sequence>
<dbReference type="AlphaFoldDB" id="A0A8S1Q520"/>
<reference evidence="1" key="1">
    <citation type="submission" date="2021-01" db="EMBL/GenBank/DDBJ databases">
        <authorList>
            <consortium name="Genoscope - CEA"/>
            <person name="William W."/>
        </authorList>
    </citation>
    <scope>NUCLEOTIDE SEQUENCE</scope>
</reference>
<gene>
    <name evidence="1" type="ORF">PSON_ATCC_30995.1.T0960168</name>
</gene>
<organism evidence="1 2">
    <name type="scientific">Paramecium sonneborni</name>
    <dbReference type="NCBI Taxonomy" id="65129"/>
    <lineage>
        <taxon>Eukaryota</taxon>
        <taxon>Sar</taxon>
        <taxon>Alveolata</taxon>
        <taxon>Ciliophora</taxon>
        <taxon>Intramacronucleata</taxon>
        <taxon>Oligohymenophorea</taxon>
        <taxon>Peniculida</taxon>
        <taxon>Parameciidae</taxon>
        <taxon>Paramecium</taxon>
    </lineage>
</organism>
<evidence type="ECO:0000313" key="2">
    <source>
        <dbReference type="Proteomes" id="UP000692954"/>
    </source>
</evidence>
<protein>
    <submittedName>
        <fullName evidence="1">Uncharacterized protein</fullName>
    </submittedName>
</protein>
<evidence type="ECO:0000313" key="1">
    <source>
        <dbReference type="EMBL" id="CAD8110766.1"/>
    </source>
</evidence>
<dbReference type="Proteomes" id="UP000692954">
    <property type="component" value="Unassembled WGS sequence"/>
</dbReference>